<dbReference type="EMBL" id="BCMH01000028">
    <property type="protein sequence ID" value="GAX04671.1"/>
    <property type="molecule type" value="Genomic_DNA"/>
</dbReference>
<evidence type="ECO:0000313" key="2">
    <source>
        <dbReference type="EMBL" id="GAX04671.1"/>
    </source>
</evidence>
<feature type="transmembrane region" description="Helical" evidence="1">
    <location>
        <begin position="105"/>
        <end position="122"/>
    </location>
</feature>
<keyword evidence="1" id="KW-0812">Transmembrane</keyword>
<sequence length="417" mass="47882">MQSWLLGDEILVTLSINLSGKTFHNKNQTILDDNSDLLSAIRSSIGDKIFSVGIMIWSIHDFIQLSELNKMLPSALPNYFRFTGLFLVMLSIVTRKFFKLPAVQTTLMTVLLIFFMSNNGMLTGDNHIWLDLVIMIFGSLGINYSKFFGNIALFRILLNTLLILLALLGRIPNDVSVVDTRIRFNLGYTWTSFAAHTLLFIVLLLMWRYKDKAPLWLYFALGIVNIWIYQKTNTKSPFALVFLVLILWFLFSKVGQENVQSIPLRLGIVFLFPALMVLIYYLSLHSGQYSQLDELLSGRLTLGHTYISQYGLTLFGHHIYDSTSFDAIGQTYQTLDSSMMRYIIKYGVVSAVVFNIAWCFTTWRITSKGNIYYDLVFVVLALEAFSDPWFLYPSYNIFIILLGTMIFNQEDLLNLLE</sequence>
<reference evidence="2 3" key="1">
    <citation type="submission" date="2015-11" db="EMBL/GenBank/DDBJ databases">
        <title>Draft genome sequences of new species of the genus Lactobacillus isolated from orchardgrass silage.</title>
        <authorList>
            <person name="Tohno M."/>
            <person name="Tanizawa Y."/>
            <person name="Arita M."/>
        </authorList>
    </citation>
    <scope>NUCLEOTIDE SEQUENCE [LARGE SCALE GENOMIC DNA]</scope>
    <source>
        <strain evidence="2 3">IWT140</strain>
    </source>
</reference>
<comment type="caution">
    <text evidence="2">The sequence shown here is derived from an EMBL/GenBank/DDBJ whole genome shotgun (WGS) entry which is preliminary data.</text>
</comment>
<protein>
    <recommendedName>
        <fullName evidence="4">Polymerase</fullName>
    </recommendedName>
</protein>
<dbReference type="AlphaFoldDB" id="A0A1Z5ITB5"/>
<feature type="transmembrane region" description="Helical" evidence="1">
    <location>
        <begin position="188"/>
        <end position="206"/>
    </location>
</feature>
<dbReference type="Proteomes" id="UP000198430">
    <property type="component" value="Unassembled WGS sequence"/>
</dbReference>
<feature type="transmembrane region" description="Helical" evidence="1">
    <location>
        <begin position="236"/>
        <end position="252"/>
    </location>
</feature>
<feature type="transmembrane region" description="Helical" evidence="1">
    <location>
        <begin position="152"/>
        <end position="168"/>
    </location>
</feature>
<feature type="transmembrane region" description="Helical" evidence="1">
    <location>
        <begin position="79"/>
        <end position="98"/>
    </location>
</feature>
<evidence type="ECO:0000313" key="3">
    <source>
        <dbReference type="Proteomes" id="UP000198430"/>
    </source>
</evidence>
<evidence type="ECO:0008006" key="4">
    <source>
        <dbReference type="Google" id="ProtNLM"/>
    </source>
</evidence>
<keyword evidence="1" id="KW-0472">Membrane</keyword>
<keyword evidence="1" id="KW-1133">Transmembrane helix</keyword>
<gene>
    <name evidence="2" type="ORF">IWT140_02314</name>
</gene>
<feature type="transmembrane region" description="Helical" evidence="1">
    <location>
        <begin position="264"/>
        <end position="283"/>
    </location>
</feature>
<name>A0A1Z5ITB5_9LACO</name>
<proteinExistence type="predicted"/>
<feature type="transmembrane region" description="Helical" evidence="1">
    <location>
        <begin position="342"/>
        <end position="360"/>
    </location>
</feature>
<feature type="transmembrane region" description="Helical" evidence="1">
    <location>
        <begin position="213"/>
        <end position="230"/>
    </location>
</feature>
<dbReference type="RefSeq" id="WP_089089620.1">
    <property type="nucleotide sequence ID" value="NZ_BCMH01000028.1"/>
</dbReference>
<organism evidence="2 3">
    <name type="scientific">Secundilactobacillus pentosiphilus</name>
    <dbReference type="NCBI Taxonomy" id="1714682"/>
    <lineage>
        <taxon>Bacteria</taxon>
        <taxon>Bacillati</taxon>
        <taxon>Bacillota</taxon>
        <taxon>Bacilli</taxon>
        <taxon>Lactobacillales</taxon>
        <taxon>Lactobacillaceae</taxon>
        <taxon>Secundilactobacillus</taxon>
    </lineage>
</organism>
<accession>A0A1Z5ITB5</accession>
<evidence type="ECO:0000256" key="1">
    <source>
        <dbReference type="SAM" id="Phobius"/>
    </source>
</evidence>
<keyword evidence="3" id="KW-1185">Reference proteome</keyword>